<protein>
    <submittedName>
        <fullName evidence="1">Uncharacterized protein</fullName>
    </submittedName>
</protein>
<dbReference type="AlphaFoldDB" id="A0A3D8QEZ0"/>
<name>A0A3D8QEZ0_9EURO</name>
<dbReference type="GeneID" id="38121227"/>
<evidence type="ECO:0000313" key="2">
    <source>
        <dbReference type="Proteomes" id="UP000256690"/>
    </source>
</evidence>
<gene>
    <name evidence="1" type="ORF">DSM5745_10857</name>
</gene>
<dbReference type="RefSeq" id="XP_026598511.1">
    <property type="nucleotide sequence ID" value="XM_026752873.1"/>
</dbReference>
<sequence length="68" mass="7533">MQSDEVQFVHFNDVCLEYALDLTATVSVSHPLSGPTYQVPQPAARICSLKPKRPNPNPLQRRCVLALA</sequence>
<accession>A0A3D8QEZ0</accession>
<comment type="caution">
    <text evidence="1">The sequence shown here is derived from an EMBL/GenBank/DDBJ whole genome shotgun (WGS) entry which is preliminary data.</text>
</comment>
<evidence type="ECO:0000313" key="1">
    <source>
        <dbReference type="EMBL" id="RDW60399.1"/>
    </source>
</evidence>
<reference evidence="1 2" key="1">
    <citation type="journal article" date="2018" name="IMA Fungus">
        <title>IMA Genome-F 9: Draft genome sequence of Annulohypoxylon stygium, Aspergillus mulundensis, Berkeleyomyces basicola (syn. Thielaviopsis basicola), Ceratocystis smalleyi, two Cercospora beticola strains, Coleophoma cylindrospora, Fusarium fracticaudum, Phialophora cf. hyalina, and Morchella septimelata.</title>
        <authorList>
            <person name="Wingfield B.D."/>
            <person name="Bills G.F."/>
            <person name="Dong Y."/>
            <person name="Huang W."/>
            <person name="Nel W.J."/>
            <person name="Swalarsk-Parry B.S."/>
            <person name="Vaghefi N."/>
            <person name="Wilken P.M."/>
            <person name="An Z."/>
            <person name="de Beer Z.W."/>
            <person name="De Vos L."/>
            <person name="Chen L."/>
            <person name="Duong T.A."/>
            <person name="Gao Y."/>
            <person name="Hammerbacher A."/>
            <person name="Kikkert J.R."/>
            <person name="Li Y."/>
            <person name="Li H."/>
            <person name="Li K."/>
            <person name="Li Q."/>
            <person name="Liu X."/>
            <person name="Ma X."/>
            <person name="Naidoo K."/>
            <person name="Pethybridge S.J."/>
            <person name="Sun J."/>
            <person name="Steenkamp E.T."/>
            <person name="van der Nest M.A."/>
            <person name="van Wyk S."/>
            <person name="Wingfield M.J."/>
            <person name="Xiong C."/>
            <person name="Yue Q."/>
            <person name="Zhang X."/>
        </authorList>
    </citation>
    <scope>NUCLEOTIDE SEQUENCE [LARGE SCALE GENOMIC DNA]</scope>
    <source>
        <strain evidence="1 2">DSM 5745</strain>
    </source>
</reference>
<proteinExistence type="predicted"/>
<dbReference type="EMBL" id="PVWQ01000018">
    <property type="protein sequence ID" value="RDW60399.1"/>
    <property type="molecule type" value="Genomic_DNA"/>
</dbReference>
<organism evidence="1 2">
    <name type="scientific">Aspergillus mulundensis</name>
    <dbReference type="NCBI Taxonomy" id="1810919"/>
    <lineage>
        <taxon>Eukaryota</taxon>
        <taxon>Fungi</taxon>
        <taxon>Dikarya</taxon>
        <taxon>Ascomycota</taxon>
        <taxon>Pezizomycotina</taxon>
        <taxon>Eurotiomycetes</taxon>
        <taxon>Eurotiomycetidae</taxon>
        <taxon>Eurotiales</taxon>
        <taxon>Aspergillaceae</taxon>
        <taxon>Aspergillus</taxon>
        <taxon>Aspergillus subgen. Nidulantes</taxon>
    </lineage>
</organism>
<dbReference type="Proteomes" id="UP000256690">
    <property type="component" value="Unassembled WGS sequence"/>
</dbReference>
<keyword evidence="2" id="KW-1185">Reference proteome</keyword>